<dbReference type="eggNOG" id="ENOG502ZK8T">
    <property type="taxonomic scope" value="Bacteria"/>
</dbReference>
<protein>
    <submittedName>
        <fullName evidence="1">Uncharacterized protein</fullName>
    </submittedName>
</protein>
<reference evidence="1 2" key="1">
    <citation type="journal article" date="2014" name="PLoS Genet.">
        <title>Comparative Genomic Analysis of N2-Fixing and Non-N2-Fixing Paenibacillus spp.: Organization, Evolution and Expression of the Nitrogen Fixation Genes.</title>
        <authorList>
            <person name="Xie J.B."/>
            <person name="Du Z."/>
            <person name="Bai L."/>
            <person name="Tian C."/>
            <person name="Zhang Y."/>
            <person name="Xie J.Y."/>
            <person name="Wang T."/>
            <person name="Liu X."/>
            <person name="Chen X."/>
            <person name="Cheng Q."/>
            <person name="Chen S."/>
            <person name="Li J."/>
        </authorList>
    </citation>
    <scope>NUCLEOTIDE SEQUENCE [LARGE SCALE GENOMIC DNA]</scope>
    <source>
        <strain evidence="1 2">T27</strain>
    </source>
</reference>
<dbReference type="EMBL" id="CP004078">
    <property type="protein sequence ID" value="AHV97221.1"/>
    <property type="molecule type" value="Genomic_DNA"/>
</dbReference>
<keyword evidence="2" id="KW-1185">Reference proteome</keyword>
<evidence type="ECO:0000313" key="1">
    <source>
        <dbReference type="EMBL" id="AHV97221.1"/>
    </source>
</evidence>
<dbReference type="KEGG" id="psab:PSAB_11465"/>
<accession>X4ZCA7</accession>
<dbReference type="PATRIC" id="fig|1268072.3.peg.2383"/>
<name>X4ZCA7_9BACL</name>
<gene>
    <name evidence="1" type="ORF">PSAB_11465</name>
</gene>
<dbReference type="AlphaFoldDB" id="X4ZCA7"/>
<dbReference type="Proteomes" id="UP000019772">
    <property type="component" value="Chromosome"/>
</dbReference>
<proteinExistence type="predicted"/>
<evidence type="ECO:0000313" key="2">
    <source>
        <dbReference type="Proteomes" id="UP000019772"/>
    </source>
</evidence>
<organism evidence="1 2">
    <name type="scientific">Paenibacillus sabinae T27</name>
    <dbReference type="NCBI Taxonomy" id="1268072"/>
    <lineage>
        <taxon>Bacteria</taxon>
        <taxon>Bacillati</taxon>
        <taxon>Bacillota</taxon>
        <taxon>Bacilli</taxon>
        <taxon>Bacillales</taxon>
        <taxon>Paenibacillaceae</taxon>
        <taxon>Paenibacillus</taxon>
    </lineage>
</organism>
<sequence length="158" mass="17320">MKESLSGYKKDTLACFHFLLKCYDILKKRGAMSMMLTGFRACALLMAAVLLFVIGGQAVSAHSLAFTVPGYHKSAAKGLTEAVQKEAVGIYEGQADPHTVEITVYGEPVDLQFSEALGAHVEKLEEGTKVAFVYTEQQVKGDSIVRFRRLLSIKEAEE</sequence>
<dbReference type="HOGENOM" id="CLU_1667674_0_0_9"/>